<organism evidence="1 2">
    <name type="scientific">Trichinella pseudospiralis</name>
    <name type="common">Parasitic roundworm</name>
    <dbReference type="NCBI Taxonomy" id="6337"/>
    <lineage>
        <taxon>Eukaryota</taxon>
        <taxon>Metazoa</taxon>
        <taxon>Ecdysozoa</taxon>
        <taxon>Nematoda</taxon>
        <taxon>Enoplea</taxon>
        <taxon>Dorylaimia</taxon>
        <taxon>Trichinellida</taxon>
        <taxon>Trichinellidae</taxon>
        <taxon>Trichinella</taxon>
    </lineage>
</organism>
<proteinExistence type="predicted"/>
<dbReference type="AlphaFoldDB" id="A0A0V1FMB8"/>
<accession>A0A0V1FMB8</accession>
<keyword evidence="2" id="KW-1185">Reference proteome</keyword>
<dbReference type="Proteomes" id="UP000054995">
    <property type="component" value="Unassembled WGS sequence"/>
</dbReference>
<comment type="caution">
    <text evidence="1">The sequence shown here is derived from an EMBL/GenBank/DDBJ whole genome shotgun (WGS) entry which is preliminary data.</text>
</comment>
<reference evidence="1 2" key="1">
    <citation type="submission" date="2015-01" db="EMBL/GenBank/DDBJ databases">
        <title>Evolution of Trichinella species and genotypes.</title>
        <authorList>
            <person name="Korhonen P.K."/>
            <person name="Edoardo P."/>
            <person name="Giuseppe L.R."/>
            <person name="Gasser R.B."/>
        </authorList>
    </citation>
    <scope>NUCLEOTIDE SEQUENCE [LARGE SCALE GENOMIC DNA]</scope>
    <source>
        <strain evidence="1">ISS470</strain>
    </source>
</reference>
<name>A0A0V1FMB8_TRIPS</name>
<evidence type="ECO:0000313" key="2">
    <source>
        <dbReference type="Proteomes" id="UP000054995"/>
    </source>
</evidence>
<protein>
    <submittedName>
        <fullName evidence="1">Uncharacterized protein</fullName>
    </submittedName>
</protein>
<gene>
    <name evidence="1" type="ORF">T4D_15690</name>
</gene>
<evidence type="ECO:0000313" key="1">
    <source>
        <dbReference type="EMBL" id="KRY86483.1"/>
    </source>
</evidence>
<dbReference type="EMBL" id="JYDT01000070">
    <property type="protein sequence ID" value="KRY86483.1"/>
    <property type="molecule type" value="Genomic_DNA"/>
</dbReference>
<sequence>MPIGEELSFGKHYKSRRRRFVRSILVDVPERCSFLLFPYQSCGDGKKFAKNLQHVFEKCPEWLCLFTLKTRLVGISGILPMVIVKACLCQAGYMPDTLRHLA</sequence>